<accession>A0ABN2TRX7</accession>
<dbReference type="Pfam" id="PF20182">
    <property type="entry name" value="DUF6545"/>
    <property type="match status" value="1"/>
</dbReference>
<feature type="transmembrane region" description="Helical" evidence="1">
    <location>
        <begin position="221"/>
        <end position="244"/>
    </location>
</feature>
<protein>
    <recommendedName>
        <fullName evidence="2">DUF6545 domain-containing protein</fullName>
    </recommendedName>
</protein>
<evidence type="ECO:0000256" key="1">
    <source>
        <dbReference type="SAM" id="Phobius"/>
    </source>
</evidence>
<dbReference type="InterPro" id="IPR046675">
    <property type="entry name" value="DUF6545"/>
</dbReference>
<feature type="transmembrane region" description="Helical" evidence="1">
    <location>
        <begin position="61"/>
        <end position="84"/>
    </location>
</feature>
<dbReference type="RefSeq" id="WP_344165755.1">
    <property type="nucleotide sequence ID" value="NZ_BAAAPC010000037.1"/>
</dbReference>
<keyword evidence="1" id="KW-0812">Transmembrane</keyword>
<proteinExistence type="predicted"/>
<sequence>MDSTRLALTVEVVTVILLWAAAIWWWSRRTKGHGWLCTALTAYAFTATIRIPPLYMGAEALIGVPLVATLLIQVGQVVILAAMWEALSTRISQGRADLFRCWRITAAALTLFSMSALFLLGYLTQQEQWPATDFELRFALGPAPLVGFLWIYGIYDAVALLACIVLSLKQASLAQLWSARIGLALTCVAYTSALVLHTWTMLVYAGAFEEQKMLVQYAGNIIIKGGFLLVIMGMSAPGLTAALTRKIVTWRQKRDHRRLEPFWLRLSEADPDIVLLPPRSLPDPWTQLYRRTIETWDGILALARWGADDLELQAQRHCPPLWRRPRRRYEAALAAICIEAAIQRRAAGFTGSSEPKKLWQSSKSRSFDAELKWLVAVSRAWASPSVRRAATGLAQESAPFVSADRPSHPAP</sequence>
<feature type="transmembrane region" description="Helical" evidence="1">
    <location>
        <begin position="104"/>
        <end position="123"/>
    </location>
</feature>
<feature type="transmembrane region" description="Helical" evidence="1">
    <location>
        <begin position="34"/>
        <end position="55"/>
    </location>
</feature>
<keyword evidence="1" id="KW-1133">Transmembrane helix</keyword>
<dbReference type="NCBIfam" id="NF042915">
    <property type="entry name" value="MAB_1171c_fam"/>
    <property type="match status" value="1"/>
</dbReference>
<dbReference type="Proteomes" id="UP001501585">
    <property type="component" value="Unassembled WGS sequence"/>
</dbReference>
<feature type="domain" description="DUF6545" evidence="2">
    <location>
        <begin position="250"/>
        <end position="383"/>
    </location>
</feature>
<feature type="transmembrane region" description="Helical" evidence="1">
    <location>
        <begin position="6"/>
        <end position="27"/>
    </location>
</feature>
<comment type="caution">
    <text evidence="3">The sequence shown here is derived from an EMBL/GenBank/DDBJ whole genome shotgun (WGS) entry which is preliminary data.</text>
</comment>
<evidence type="ECO:0000259" key="2">
    <source>
        <dbReference type="Pfam" id="PF20182"/>
    </source>
</evidence>
<evidence type="ECO:0000313" key="3">
    <source>
        <dbReference type="EMBL" id="GAA2017397.1"/>
    </source>
</evidence>
<dbReference type="EMBL" id="BAAAPC010000037">
    <property type="protein sequence ID" value="GAA2017397.1"/>
    <property type="molecule type" value="Genomic_DNA"/>
</dbReference>
<feature type="transmembrane region" description="Helical" evidence="1">
    <location>
        <begin position="143"/>
        <end position="168"/>
    </location>
</feature>
<reference evidence="3 4" key="1">
    <citation type="journal article" date="2019" name="Int. J. Syst. Evol. Microbiol.">
        <title>The Global Catalogue of Microorganisms (GCM) 10K type strain sequencing project: providing services to taxonomists for standard genome sequencing and annotation.</title>
        <authorList>
            <consortium name="The Broad Institute Genomics Platform"/>
            <consortium name="The Broad Institute Genome Sequencing Center for Infectious Disease"/>
            <person name="Wu L."/>
            <person name="Ma J."/>
        </authorList>
    </citation>
    <scope>NUCLEOTIDE SEQUENCE [LARGE SCALE GENOMIC DNA]</scope>
    <source>
        <strain evidence="3 4">JCM 15313</strain>
    </source>
</reference>
<feature type="transmembrane region" description="Helical" evidence="1">
    <location>
        <begin position="180"/>
        <end position="201"/>
    </location>
</feature>
<dbReference type="InterPro" id="IPR050039">
    <property type="entry name" value="MAB_1171c-like"/>
</dbReference>
<keyword evidence="1" id="KW-0472">Membrane</keyword>
<keyword evidence="4" id="KW-1185">Reference proteome</keyword>
<gene>
    <name evidence="3" type="ORF">GCM10009799_51790</name>
</gene>
<name>A0ABN2TRX7_9ACTN</name>
<evidence type="ECO:0000313" key="4">
    <source>
        <dbReference type="Proteomes" id="UP001501585"/>
    </source>
</evidence>
<organism evidence="3 4">
    <name type="scientific">Nocardiopsis rhodophaea</name>
    <dbReference type="NCBI Taxonomy" id="280238"/>
    <lineage>
        <taxon>Bacteria</taxon>
        <taxon>Bacillati</taxon>
        <taxon>Actinomycetota</taxon>
        <taxon>Actinomycetes</taxon>
        <taxon>Streptosporangiales</taxon>
        <taxon>Nocardiopsidaceae</taxon>
        <taxon>Nocardiopsis</taxon>
    </lineage>
</organism>